<dbReference type="PANTHER" id="PTHR33376">
    <property type="match status" value="1"/>
</dbReference>
<dbReference type="PANTHER" id="PTHR33376:SF4">
    <property type="entry name" value="SIALIC ACID-BINDING PERIPLASMIC PROTEIN SIAP"/>
    <property type="match status" value="1"/>
</dbReference>
<evidence type="ECO:0000313" key="4">
    <source>
        <dbReference type="Proteomes" id="UP000192872"/>
    </source>
</evidence>
<dbReference type="InterPro" id="IPR006311">
    <property type="entry name" value="TAT_signal"/>
</dbReference>
<feature type="chain" id="PRO_5012484490" evidence="2">
    <location>
        <begin position="30"/>
        <end position="332"/>
    </location>
</feature>
<feature type="signal peptide" evidence="2">
    <location>
        <begin position="1"/>
        <end position="29"/>
    </location>
</feature>
<dbReference type="AlphaFoldDB" id="A0A1W9HUC4"/>
<comment type="caution">
    <text evidence="3">The sequence shown here is derived from an EMBL/GenBank/DDBJ whole genome shotgun (WGS) entry which is preliminary data.</text>
</comment>
<keyword evidence="1 2" id="KW-0732">Signal</keyword>
<accession>A0A1W9HUC4</accession>
<dbReference type="EMBL" id="LWDL01000023">
    <property type="protein sequence ID" value="OQW50892.1"/>
    <property type="molecule type" value="Genomic_DNA"/>
</dbReference>
<dbReference type="SUPFAM" id="SSF53850">
    <property type="entry name" value="Periplasmic binding protein-like II"/>
    <property type="match status" value="1"/>
</dbReference>
<evidence type="ECO:0000256" key="2">
    <source>
        <dbReference type="SAM" id="SignalP"/>
    </source>
</evidence>
<reference evidence="3 4" key="1">
    <citation type="journal article" date="2017" name="Water Res.">
        <title>Comammox in drinking water systems.</title>
        <authorList>
            <person name="Wang Y."/>
            <person name="Ma L."/>
            <person name="Mao Y."/>
            <person name="Jiang X."/>
            <person name="Xia Y."/>
            <person name="Yu K."/>
            <person name="Li B."/>
            <person name="Zhang T."/>
        </authorList>
    </citation>
    <scope>NUCLEOTIDE SEQUENCE [LARGE SCALE GENOMIC DNA]</scope>
    <source>
        <strain evidence="3">SG_bin8</strain>
    </source>
</reference>
<proteinExistence type="predicted"/>
<dbReference type="Pfam" id="PF03480">
    <property type="entry name" value="DctP"/>
    <property type="match status" value="1"/>
</dbReference>
<dbReference type="PROSITE" id="PS51318">
    <property type="entry name" value="TAT"/>
    <property type="match status" value="1"/>
</dbReference>
<dbReference type="InterPro" id="IPR018389">
    <property type="entry name" value="DctP_fam"/>
</dbReference>
<protein>
    <submittedName>
        <fullName evidence="3">C4-dicarboxylate ABC transporter substrate-binding protein</fullName>
    </submittedName>
</protein>
<name>A0A1W9HUC4_9HYPH</name>
<dbReference type="Gene3D" id="3.40.190.170">
    <property type="entry name" value="Bacterial extracellular solute-binding protein, family 7"/>
    <property type="match status" value="1"/>
</dbReference>
<dbReference type="RefSeq" id="WP_376803838.1">
    <property type="nucleotide sequence ID" value="NZ_LWDL01000023.1"/>
</dbReference>
<dbReference type="NCBIfam" id="NF037995">
    <property type="entry name" value="TRAP_S1"/>
    <property type="match status" value="1"/>
</dbReference>
<organism evidence="3 4">
    <name type="scientific">Candidatus Raskinella chloraquaticus</name>
    <dbReference type="NCBI Taxonomy" id="1951219"/>
    <lineage>
        <taxon>Bacteria</taxon>
        <taxon>Pseudomonadati</taxon>
        <taxon>Pseudomonadota</taxon>
        <taxon>Alphaproteobacteria</taxon>
        <taxon>Hyphomicrobiales</taxon>
        <taxon>Phreatobacteraceae</taxon>
        <taxon>Candidatus Raskinella</taxon>
    </lineage>
</organism>
<dbReference type="CDD" id="cd13602">
    <property type="entry name" value="PBP2_TRAP_BpDctp6_7"/>
    <property type="match status" value="1"/>
</dbReference>
<dbReference type="GO" id="GO:0055085">
    <property type="term" value="P:transmembrane transport"/>
    <property type="evidence" value="ECO:0007669"/>
    <property type="project" value="InterPro"/>
</dbReference>
<gene>
    <name evidence="3" type="ORF">A4S15_12815</name>
</gene>
<evidence type="ECO:0000313" key="3">
    <source>
        <dbReference type="EMBL" id="OQW50892.1"/>
    </source>
</evidence>
<dbReference type="InterPro" id="IPR038404">
    <property type="entry name" value="TRAP_DctP_sf"/>
</dbReference>
<dbReference type="Proteomes" id="UP000192872">
    <property type="component" value="Unassembled WGS sequence"/>
</dbReference>
<evidence type="ECO:0000256" key="1">
    <source>
        <dbReference type="ARBA" id="ARBA00022729"/>
    </source>
</evidence>
<dbReference type="STRING" id="1827387.A4S15_12815"/>
<sequence length="332" mass="35482">MTKVTRRRALQLVALSALGSTVSGKIAFAQGASAKWDMPTPYADGNFHTRNVREFVAEIAKETSGALDITVHSNGSLLKLPEIKRGVQTGQVQAGETLVSTLANEDAIFGFDSIPGVATSYAQSRKLYTAARPFLEKRFEKQGMVMLFSVAWPPQGIYAKKDLASLADLKGTKFRAYNPATARFAELIGASPVTIQAAEIAQAFRTGVIDAMITSGATGVDSQAWDYLTHYYDLSAFLPQNVVLVNKASFDAMPAAVQAILRKAAASAEERGWANSALLDAGYKKTMAEKGIKVQPAPPAMIADVKKVGETMAAEWTKRAGGDGETILKGLS</sequence>